<protein>
    <submittedName>
        <fullName evidence="3">Uncharacterized protein</fullName>
    </submittedName>
</protein>
<proteinExistence type="predicted"/>
<organism evidence="2 3">
    <name type="scientific">Schistosoma mansoni</name>
    <name type="common">Blood fluke</name>
    <dbReference type="NCBI Taxonomy" id="6183"/>
    <lineage>
        <taxon>Eukaryota</taxon>
        <taxon>Metazoa</taxon>
        <taxon>Spiralia</taxon>
        <taxon>Lophotrochozoa</taxon>
        <taxon>Platyhelminthes</taxon>
        <taxon>Trematoda</taxon>
        <taxon>Digenea</taxon>
        <taxon>Strigeidida</taxon>
        <taxon>Schistosomatoidea</taxon>
        <taxon>Schistosomatidae</taxon>
        <taxon>Schistosoma</taxon>
    </lineage>
</organism>
<feature type="chain" id="PRO_5024344387" evidence="1">
    <location>
        <begin position="21"/>
        <end position="100"/>
    </location>
</feature>
<reference evidence="2" key="1">
    <citation type="journal article" date="2012" name="PLoS Negl. Trop. Dis.">
        <title>A systematically improved high quality genome and transcriptome of the human blood fluke Schistosoma mansoni.</title>
        <authorList>
            <person name="Protasio A.V."/>
            <person name="Tsai I.J."/>
            <person name="Babbage A."/>
            <person name="Nichol S."/>
            <person name="Hunt M."/>
            <person name="Aslett M.A."/>
            <person name="De Silva N."/>
            <person name="Velarde G.S."/>
            <person name="Anderson T.J."/>
            <person name="Clark R.C."/>
            <person name="Davidson C."/>
            <person name="Dillon G.P."/>
            <person name="Holroyd N.E."/>
            <person name="LoVerde P.T."/>
            <person name="Lloyd C."/>
            <person name="McQuillan J."/>
            <person name="Oliveira G."/>
            <person name="Otto T.D."/>
            <person name="Parker-Manuel S.J."/>
            <person name="Quail M.A."/>
            <person name="Wilson R.A."/>
            <person name="Zerlotini A."/>
            <person name="Dunne D.W."/>
            <person name="Berriman M."/>
        </authorList>
    </citation>
    <scope>NUCLEOTIDE SEQUENCE [LARGE SCALE GENOMIC DNA]</scope>
    <source>
        <strain evidence="2">Puerto Rican</strain>
    </source>
</reference>
<evidence type="ECO:0000256" key="1">
    <source>
        <dbReference type="SAM" id="SignalP"/>
    </source>
</evidence>
<evidence type="ECO:0000313" key="2">
    <source>
        <dbReference type="Proteomes" id="UP000008854"/>
    </source>
</evidence>
<sequence length="100" mass="11713">MGYALGTIILICLLNESMKAFETVQKNITKLYKKELSDVNERDKKLKTMFSNIQESKYHNDEFQPKANSTILSRVWQLFNHCFLTFDNLAKIIQNDHALK</sequence>
<dbReference type="AlphaFoldDB" id="A0A5K4F4Q6"/>
<evidence type="ECO:0000313" key="3">
    <source>
        <dbReference type="WBParaSite" id="Smp_266940.1"/>
    </source>
</evidence>
<dbReference type="WBParaSite" id="Smp_266940.1">
    <property type="protein sequence ID" value="Smp_266940.1"/>
    <property type="gene ID" value="Smp_266940"/>
</dbReference>
<feature type="signal peptide" evidence="1">
    <location>
        <begin position="1"/>
        <end position="20"/>
    </location>
</feature>
<dbReference type="InParanoid" id="A0A5K4F4Q6"/>
<keyword evidence="2" id="KW-1185">Reference proteome</keyword>
<reference evidence="3" key="2">
    <citation type="submission" date="2019-11" db="UniProtKB">
        <authorList>
            <consortium name="WormBaseParasite"/>
        </authorList>
    </citation>
    <scope>IDENTIFICATION</scope>
    <source>
        <strain evidence="3">Puerto Rican</strain>
    </source>
</reference>
<keyword evidence="1" id="KW-0732">Signal</keyword>
<name>A0A5K4F4Q6_SCHMA</name>
<accession>A0A5K4F4Q6</accession>
<dbReference type="Proteomes" id="UP000008854">
    <property type="component" value="Unassembled WGS sequence"/>
</dbReference>